<evidence type="ECO:0000259" key="8">
    <source>
        <dbReference type="Pfam" id="PF06808"/>
    </source>
</evidence>
<dbReference type="Pfam" id="PF06808">
    <property type="entry name" value="DctM"/>
    <property type="match status" value="1"/>
</dbReference>
<feature type="transmembrane region" description="Helical" evidence="7">
    <location>
        <begin position="113"/>
        <end position="131"/>
    </location>
</feature>
<keyword evidence="2" id="KW-1003">Cell membrane</keyword>
<keyword evidence="10" id="KW-1185">Reference proteome</keyword>
<evidence type="ECO:0000256" key="6">
    <source>
        <dbReference type="ARBA" id="ARBA00023136"/>
    </source>
</evidence>
<evidence type="ECO:0000256" key="3">
    <source>
        <dbReference type="ARBA" id="ARBA00022519"/>
    </source>
</evidence>
<feature type="transmembrane region" description="Helical" evidence="7">
    <location>
        <begin position="143"/>
        <end position="162"/>
    </location>
</feature>
<name>A0ABY3RBD5_9BRAD</name>
<keyword evidence="4 7" id="KW-0812">Transmembrane</keyword>
<feature type="transmembrane region" description="Helical" evidence="7">
    <location>
        <begin position="318"/>
        <end position="339"/>
    </location>
</feature>
<dbReference type="Proteomes" id="UP001431010">
    <property type="component" value="Chromosome"/>
</dbReference>
<dbReference type="PANTHER" id="PTHR33362:SF5">
    <property type="entry name" value="C4-DICARBOXYLATE TRAP TRANSPORTER LARGE PERMEASE PROTEIN DCTM"/>
    <property type="match status" value="1"/>
</dbReference>
<feature type="domain" description="TRAP C4-dicarboxylate transport system permease DctM subunit" evidence="8">
    <location>
        <begin position="9"/>
        <end position="430"/>
    </location>
</feature>
<dbReference type="PANTHER" id="PTHR33362">
    <property type="entry name" value="SIALIC ACID TRAP TRANSPORTER PERMEASE PROTEIN SIAT-RELATED"/>
    <property type="match status" value="1"/>
</dbReference>
<feature type="transmembrane region" description="Helical" evidence="7">
    <location>
        <begin position="182"/>
        <end position="205"/>
    </location>
</feature>
<keyword evidence="7" id="KW-0813">Transport</keyword>
<evidence type="ECO:0000256" key="4">
    <source>
        <dbReference type="ARBA" id="ARBA00022692"/>
    </source>
</evidence>
<dbReference type="PIRSF" id="PIRSF006066">
    <property type="entry name" value="HI0050"/>
    <property type="match status" value="1"/>
</dbReference>
<comment type="subunit">
    <text evidence="7">The complex comprises the extracytoplasmic solute receptor protein and the two transmembrane proteins.</text>
</comment>
<dbReference type="RefSeq" id="WP_231320095.1">
    <property type="nucleotide sequence ID" value="NZ_CP088156.1"/>
</dbReference>
<feature type="transmembrane region" description="Helical" evidence="7">
    <location>
        <begin position="252"/>
        <end position="270"/>
    </location>
</feature>
<evidence type="ECO:0000256" key="7">
    <source>
        <dbReference type="RuleBase" id="RU369079"/>
    </source>
</evidence>
<feature type="transmembrane region" description="Helical" evidence="7">
    <location>
        <begin position="47"/>
        <end position="69"/>
    </location>
</feature>
<evidence type="ECO:0000313" key="9">
    <source>
        <dbReference type="EMBL" id="UFZ04083.1"/>
    </source>
</evidence>
<feature type="transmembrane region" description="Helical" evidence="7">
    <location>
        <begin position="372"/>
        <end position="394"/>
    </location>
</feature>
<keyword evidence="3 7" id="KW-0997">Cell inner membrane</keyword>
<dbReference type="InterPro" id="IPR004681">
    <property type="entry name" value="TRAP_DctM"/>
</dbReference>
<evidence type="ECO:0000256" key="5">
    <source>
        <dbReference type="ARBA" id="ARBA00022989"/>
    </source>
</evidence>
<feature type="transmembrane region" description="Helical" evidence="7">
    <location>
        <begin position="89"/>
        <end position="107"/>
    </location>
</feature>
<comment type="similarity">
    <text evidence="7">Belongs to the TRAP transporter large permease family.</text>
</comment>
<dbReference type="EMBL" id="CP088156">
    <property type="protein sequence ID" value="UFZ04083.1"/>
    <property type="molecule type" value="Genomic_DNA"/>
</dbReference>
<organism evidence="9 10">
    <name type="scientific">Bradyrhizobium ontarionense</name>
    <dbReference type="NCBI Taxonomy" id="2898149"/>
    <lineage>
        <taxon>Bacteria</taxon>
        <taxon>Pseudomonadati</taxon>
        <taxon>Pseudomonadota</taxon>
        <taxon>Alphaproteobacteria</taxon>
        <taxon>Hyphomicrobiales</taxon>
        <taxon>Nitrobacteraceae</taxon>
        <taxon>Bradyrhizobium</taxon>
    </lineage>
</organism>
<dbReference type="InterPro" id="IPR010656">
    <property type="entry name" value="DctM"/>
</dbReference>
<evidence type="ECO:0000256" key="1">
    <source>
        <dbReference type="ARBA" id="ARBA00004429"/>
    </source>
</evidence>
<evidence type="ECO:0000256" key="2">
    <source>
        <dbReference type="ARBA" id="ARBA00022475"/>
    </source>
</evidence>
<comment type="function">
    <text evidence="7">Part of the tripartite ATP-independent periplasmic (TRAP) transport system.</text>
</comment>
<comment type="subcellular location">
    <subcellularLocation>
        <location evidence="1 7">Cell inner membrane</location>
        <topology evidence="1 7">Multi-pass membrane protein</topology>
    </subcellularLocation>
</comment>
<reference evidence="9" key="1">
    <citation type="journal article" date="2024" name="Antonie Van Leeuwenhoek">
        <title>Bradyrhizobium ontarionense sp. nov., a novel bacterial symbiont isolated from Aeschynomene indica (Indian jointvetch), harbours photosynthesis, nitrogen fixation and nitrous oxide (N2O) reductase genes.</title>
        <authorList>
            <person name="Bromfield E.S.P."/>
            <person name="Cloutier S."/>
        </authorList>
    </citation>
    <scope>NUCLEOTIDE SEQUENCE</scope>
    <source>
        <strain evidence="9">A19</strain>
    </source>
</reference>
<evidence type="ECO:0000313" key="10">
    <source>
        <dbReference type="Proteomes" id="UP001431010"/>
    </source>
</evidence>
<protein>
    <recommendedName>
        <fullName evidence="7">TRAP transporter large permease protein</fullName>
    </recommendedName>
</protein>
<sequence length="441" mass="47062">MSSLLIFSLLIFLMLTGMPISIALGLTVLSFVFFMTNVPTESVALKLFTGIDNFEIMAIPFFILAGNFLTHGGVARRMINFATSMVGHWYGGLGLAGVMACALFAAVSGSSPATVIAIGSIMLPAMVRQGFPKRFGAGVITTSGALGILIPPSIVMVVYAVATGGSIALDPAGHRVSSASVGQLFIAGVIPGLMLASLLGFTTFYRAWKNDYPRMPRASWAERFIAFRKCVWGLLLIVIVLGGIYTGKFTPTEAAAVSAVYAFVIAVFVYRDMSLKDVPKVLLGSANMSAMILYIITNAVLFSFLMANENIPQQIANWMAGAGVNWAVFLLVVNVLLLLAGNVMEATSIVLIMAPILFPVAVKLGIHPVHLGILMVVNMEVGMCHPPVGLNLYVASGIAKMGITELTIAVMPWLLTMLGFLALVTYVPEISLWLPRMLGML</sequence>
<feature type="transmembrane region" description="Helical" evidence="7">
    <location>
        <begin position="226"/>
        <end position="246"/>
    </location>
</feature>
<feature type="transmembrane region" description="Helical" evidence="7">
    <location>
        <begin position="406"/>
        <end position="427"/>
    </location>
</feature>
<proteinExistence type="inferred from homology"/>
<feature type="transmembrane region" description="Helical" evidence="7">
    <location>
        <begin position="346"/>
        <end position="366"/>
    </location>
</feature>
<accession>A0ABY3RBD5</accession>
<keyword evidence="6 7" id="KW-0472">Membrane</keyword>
<dbReference type="NCBIfam" id="TIGR00786">
    <property type="entry name" value="dctM"/>
    <property type="match status" value="1"/>
</dbReference>
<keyword evidence="5 7" id="KW-1133">Transmembrane helix</keyword>
<feature type="transmembrane region" description="Helical" evidence="7">
    <location>
        <begin position="282"/>
        <end position="306"/>
    </location>
</feature>
<gene>
    <name evidence="9" type="ORF">LQG66_33645</name>
</gene>